<keyword evidence="11" id="KW-1185">Reference proteome</keyword>
<dbReference type="AlphaFoldDB" id="A0A8E6B232"/>
<dbReference type="PROSITE" id="PS51192">
    <property type="entry name" value="HELICASE_ATP_BIND_1"/>
    <property type="match status" value="1"/>
</dbReference>
<dbReference type="KEGG" id="tsph:KIH39_13205"/>
<evidence type="ECO:0000256" key="1">
    <source>
        <dbReference type="ARBA" id="ARBA00022741"/>
    </source>
</evidence>
<dbReference type="InterPro" id="IPR001650">
    <property type="entry name" value="Helicase_C-like"/>
</dbReference>
<dbReference type="InterPro" id="IPR050079">
    <property type="entry name" value="DEAD_box_RNA_helicase"/>
</dbReference>
<dbReference type="InterPro" id="IPR005580">
    <property type="entry name" value="DbpA/CsdA_RNA-bd_dom"/>
</dbReference>
<dbReference type="Pfam" id="PF00271">
    <property type="entry name" value="Helicase_C"/>
    <property type="match status" value="1"/>
</dbReference>
<keyword evidence="2 6" id="KW-0378">Hydrolase</keyword>
<feature type="domain" description="Helicase ATP-binding" evidence="8">
    <location>
        <begin position="39"/>
        <end position="212"/>
    </location>
</feature>
<evidence type="ECO:0000256" key="7">
    <source>
        <dbReference type="SAM" id="MobiDB-lite"/>
    </source>
</evidence>
<dbReference type="PANTHER" id="PTHR47959">
    <property type="entry name" value="ATP-DEPENDENT RNA HELICASE RHLE-RELATED"/>
    <property type="match status" value="1"/>
</dbReference>
<feature type="compositionally biased region" description="Basic and acidic residues" evidence="7">
    <location>
        <begin position="441"/>
        <end position="457"/>
    </location>
</feature>
<dbReference type="InterPro" id="IPR044742">
    <property type="entry name" value="DEAD/DEAH_RhlB"/>
</dbReference>
<dbReference type="PANTHER" id="PTHR47959:SF13">
    <property type="entry name" value="ATP-DEPENDENT RNA HELICASE RHLE"/>
    <property type="match status" value="1"/>
</dbReference>
<organism evidence="10 11">
    <name type="scientific">Telmatocola sphagniphila</name>
    <dbReference type="NCBI Taxonomy" id="1123043"/>
    <lineage>
        <taxon>Bacteria</taxon>
        <taxon>Pseudomonadati</taxon>
        <taxon>Planctomycetota</taxon>
        <taxon>Planctomycetia</taxon>
        <taxon>Gemmatales</taxon>
        <taxon>Gemmataceae</taxon>
    </lineage>
</organism>
<dbReference type="InterPro" id="IPR011545">
    <property type="entry name" value="DEAD/DEAH_box_helicase_dom"/>
</dbReference>
<dbReference type="GO" id="GO:0003676">
    <property type="term" value="F:nucleic acid binding"/>
    <property type="evidence" value="ECO:0007669"/>
    <property type="project" value="InterPro"/>
</dbReference>
<comment type="similarity">
    <text evidence="5 6">Belongs to the DEAD box helicase family.</text>
</comment>
<dbReference type="Pfam" id="PF03880">
    <property type="entry name" value="DbpA"/>
    <property type="match status" value="1"/>
</dbReference>
<keyword evidence="1 6" id="KW-0547">Nucleotide-binding</keyword>
<dbReference type="SUPFAM" id="SSF52540">
    <property type="entry name" value="P-loop containing nucleoside triphosphate hydrolases"/>
    <property type="match status" value="1"/>
</dbReference>
<gene>
    <name evidence="10" type="ORF">KIH39_13205</name>
</gene>
<sequence length="579" mass="63218">MSDSVTVESTSGFLELGLDPRIIKALNYDTPSPIQRESIPHLLEGKDLVGLAGTGTGKTAAFSLPLIHRLANSPNKNRGTSILVLVPTRELAMQVAKAMQTYGKPLGIDVLAVYGGTGYGDQIRSIRRGIDVIVATPGRSLDLIQKGKLPLNDITAVVLDEADEMLDMGFAEDIEAILSETPKARQTMLFSATMPPRIEAIASRHLQNPVRIKVAREKTAHDEVPKVRQQAYLIQRQNKLAALGRILDMEMPTSAIIFCRTRTEADDLTEMLSHRGYSPLALHGGLSQEQRDRVMKKFREGAADLLIATDIAARGLDIKHLSHVVNFDVPTQAEAYVHRIGRVGRAGREGVAITLSTPREQWQLNTIERETKQKIEIVRIPTVVELRKKRLEKTAGDLRELLVKADFSDDLRAMLGSLEEDFDVRDVALAAAKLLSQNGKTETEEKDIPAVSEEKQRNNRSGPGGQGGSGGHGGNREGRPIRSGEQDRKRAGARPTAKGMAKIYFGIGFDANVGPRDLVGAIANEAGIAGKDLGAIDITDRFSLVEVPQDVAAYVVEAMQGTRIRGRKVNVRPDRMPKS</sequence>
<dbReference type="GO" id="GO:0016787">
    <property type="term" value="F:hydrolase activity"/>
    <property type="evidence" value="ECO:0007669"/>
    <property type="project" value="UniProtKB-KW"/>
</dbReference>
<keyword evidence="4 6" id="KW-0067">ATP-binding</keyword>
<dbReference type="InterPro" id="IPR014001">
    <property type="entry name" value="Helicase_ATP-bd"/>
</dbReference>
<dbReference type="GO" id="GO:0005829">
    <property type="term" value="C:cytosol"/>
    <property type="evidence" value="ECO:0007669"/>
    <property type="project" value="TreeGrafter"/>
</dbReference>
<evidence type="ECO:0000259" key="8">
    <source>
        <dbReference type="PROSITE" id="PS51192"/>
    </source>
</evidence>
<dbReference type="GO" id="GO:0005524">
    <property type="term" value="F:ATP binding"/>
    <property type="evidence" value="ECO:0007669"/>
    <property type="project" value="UniProtKB-KW"/>
</dbReference>
<feature type="compositionally biased region" description="Gly residues" evidence="7">
    <location>
        <begin position="462"/>
        <end position="473"/>
    </location>
</feature>
<evidence type="ECO:0000259" key="9">
    <source>
        <dbReference type="PROSITE" id="PS51194"/>
    </source>
</evidence>
<dbReference type="CDD" id="cd00268">
    <property type="entry name" value="DEADc"/>
    <property type="match status" value="1"/>
</dbReference>
<evidence type="ECO:0000256" key="5">
    <source>
        <dbReference type="ARBA" id="ARBA00038437"/>
    </source>
</evidence>
<evidence type="ECO:0000256" key="3">
    <source>
        <dbReference type="ARBA" id="ARBA00022806"/>
    </source>
</evidence>
<dbReference type="SMART" id="SM00490">
    <property type="entry name" value="HELICc"/>
    <property type="match status" value="1"/>
</dbReference>
<evidence type="ECO:0000256" key="4">
    <source>
        <dbReference type="ARBA" id="ARBA00022840"/>
    </source>
</evidence>
<dbReference type="Gene3D" id="3.40.50.300">
    <property type="entry name" value="P-loop containing nucleotide triphosphate hydrolases"/>
    <property type="match status" value="2"/>
</dbReference>
<dbReference type="Pfam" id="PF00270">
    <property type="entry name" value="DEAD"/>
    <property type="match status" value="1"/>
</dbReference>
<name>A0A8E6B232_9BACT</name>
<feature type="compositionally biased region" description="Basic and acidic residues" evidence="7">
    <location>
        <begin position="474"/>
        <end position="490"/>
    </location>
</feature>
<dbReference type="CDD" id="cd12252">
    <property type="entry name" value="RRM_DbpA"/>
    <property type="match status" value="1"/>
</dbReference>
<dbReference type="PROSITE" id="PS00039">
    <property type="entry name" value="DEAD_ATP_HELICASE"/>
    <property type="match status" value="1"/>
</dbReference>
<feature type="domain" description="Helicase C-terminal" evidence="9">
    <location>
        <begin position="226"/>
        <end position="392"/>
    </location>
</feature>
<dbReference type="PROSITE" id="PS51194">
    <property type="entry name" value="HELICASE_CTER"/>
    <property type="match status" value="1"/>
</dbReference>
<dbReference type="InterPro" id="IPR012677">
    <property type="entry name" value="Nucleotide-bd_a/b_plait_sf"/>
</dbReference>
<proteinExistence type="inferred from homology"/>
<evidence type="ECO:0000256" key="2">
    <source>
        <dbReference type="ARBA" id="ARBA00022801"/>
    </source>
</evidence>
<evidence type="ECO:0000256" key="6">
    <source>
        <dbReference type="RuleBase" id="RU000492"/>
    </source>
</evidence>
<dbReference type="InterPro" id="IPR027417">
    <property type="entry name" value="P-loop_NTPase"/>
</dbReference>
<feature type="region of interest" description="Disordered" evidence="7">
    <location>
        <begin position="438"/>
        <end position="495"/>
    </location>
</feature>
<evidence type="ECO:0000313" key="11">
    <source>
        <dbReference type="Proteomes" id="UP000676194"/>
    </source>
</evidence>
<protein>
    <submittedName>
        <fullName evidence="10">DEAD/DEAH box helicase</fullName>
    </submittedName>
</protein>
<evidence type="ECO:0000313" key="10">
    <source>
        <dbReference type="EMBL" id="QVL29829.1"/>
    </source>
</evidence>
<keyword evidence="3 6" id="KW-0347">Helicase</keyword>
<dbReference type="Gene3D" id="3.30.70.330">
    <property type="match status" value="1"/>
</dbReference>
<dbReference type="GO" id="GO:0003724">
    <property type="term" value="F:RNA helicase activity"/>
    <property type="evidence" value="ECO:0007669"/>
    <property type="project" value="TreeGrafter"/>
</dbReference>
<dbReference type="Proteomes" id="UP000676194">
    <property type="component" value="Chromosome"/>
</dbReference>
<dbReference type="CDD" id="cd18787">
    <property type="entry name" value="SF2_C_DEAD"/>
    <property type="match status" value="1"/>
</dbReference>
<reference evidence="10" key="1">
    <citation type="submission" date="2021-05" db="EMBL/GenBank/DDBJ databases">
        <title>Complete genome sequence of the cellulolytic planctomycete Telmatocola sphagniphila SP2T and characterization of the first cellulase from planctomycetes.</title>
        <authorList>
            <person name="Rakitin A.L."/>
            <person name="Beletsky A.V."/>
            <person name="Naumoff D.G."/>
            <person name="Kulichevskaya I.S."/>
            <person name="Mardanov A.V."/>
            <person name="Ravin N.V."/>
            <person name="Dedysh S.N."/>
        </authorList>
    </citation>
    <scope>NUCLEOTIDE SEQUENCE</scope>
    <source>
        <strain evidence="10">SP2T</strain>
    </source>
</reference>
<dbReference type="EMBL" id="CP074694">
    <property type="protein sequence ID" value="QVL29829.1"/>
    <property type="molecule type" value="Genomic_DNA"/>
</dbReference>
<dbReference type="InterPro" id="IPR000629">
    <property type="entry name" value="RNA-helicase_DEAD-box_CS"/>
</dbReference>
<accession>A0A8E6B232</accession>
<dbReference type="SMART" id="SM00487">
    <property type="entry name" value="DEXDc"/>
    <property type="match status" value="1"/>
</dbReference>